<dbReference type="PANTHER" id="PTHR13061">
    <property type="entry name" value="DYNACTIN SUBUNIT P25"/>
    <property type="match status" value="1"/>
</dbReference>
<dbReference type="Pfam" id="PF00132">
    <property type="entry name" value="Hexapep"/>
    <property type="match status" value="1"/>
</dbReference>
<protein>
    <submittedName>
        <fullName evidence="1">Carbonic anhydrase/acetyltransferase-like protein (Isoleucine patch superfamily)</fullName>
    </submittedName>
</protein>
<evidence type="ECO:0000313" key="2">
    <source>
        <dbReference type="Proteomes" id="UP001239167"/>
    </source>
</evidence>
<dbReference type="Gene3D" id="2.160.10.10">
    <property type="entry name" value="Hexapeptide repeat proteins"/>
    <property type="match status" value="1"/>
</dbReference>
<accession>A0ABT9Y946</accession>
<organism evidence="1 2">
    <name type="scientific">Pectinatus haikarae</name>
    <dbReference type="NCBI Taxonomy" id="349096"/>
    <lineage>
        <taxon>Bacteria</taxon>
        <taxon>Bacillati</taxon>
        <taxon>Bacillota</taxon>
        <taxon>Negativicutes</taxon>
        <taxon>Selenomonadales</taxon>
        <taxon>Selenomonadaceae</taxon>
        <taxon>Pectinatus</taxon>
    </lineage>
</organism>
<name>A0ABT9Y946_9FIRM</name>
<dbReference type="InterPro" id="IPR001451">
    <property type="entry name" value="Hexapep"/>
</dbReference>
<dbReference type="CDD" id="cd04645">
    <property type="entry name" value="LbH_gamma_CA_like"/>
    <property type="match status" value="1"/>
</dbReference>
<sequence>MIRDFDGKKPVIDGKAYVFQEGCVVGMVEMAEYSSVWFNATVRGDIAPVKIGRYTNIQDNAVLHVADDLPCVLGDFVTVGHSAVLHACTVENNCLIGMSATVLDGSVIGEGSIVGAGALVTKNTIVPPHSLVLGVPAKIVKTLDEKAFARIHSQAVKYKTAWTEGYGILPDADGEKYNGEKII</sequence>
<dbReference type="SUPFAM" id="SSF51161">
    <property type="entry name" value="Trimeric LpxA-like enzymes"/>
    <property type="match status" value="1"/>
</dbReference>
<dbReference type="EMBL" id="JAUSUE010000014">
    <property type="protein sequence ID" value="MDQ0204251.1"/>
    <property type="molecule type" value="Genomic_DNA"/>
</dbReference>
<gene>
    <name evidence="1" type="ORF">J2S01_001979</name>
</gene>
<dbReference type="InterPro" id="IPR047324">
    <property type="entry name" value="LbH_gamma_CA-like"/>
</dbReference>
<dbReference type="InterPro" id="IPR011004">
    <property type="entry name" value="Trimer_LpxA-like_sf"/>
</dbReference>
<proteinExistence type="predicted"/>
<dbReference type="InterPro" id="IPR050484">
    <property type="entry name" value="Transf_Hexapept/Carb_Anhydrase"/>
</dbReference>
<dbReference type="RefSeq" id="WP_307224496.1">
    <property type="nucleotide sequence ID" value="NZ_CP116940.1"/>
</dbReference>
<dbReference type="Proteomes" id="UP001239167">
    <property type="component" value="Unassembled WGS sequence"/>
</dbReference>
<keyword evidence="2" id="KW-1185">Reference proteome</keyword>
<evidence type="ECO:0000313" key="1">
    <source>
        <dbReference type="EMBL" id="MDQ0204251.1"/>
    </source>
</evidence>
<dbReference type="PANTHER" id="PTHR13061:SF29">
    <property type="entry name" value="GAMMA CARBONIC ANHYDRASE-LIKE 1, MITOCHONDRIAL-RELATED"/>
    <property type="match status" value="1"/>
</dbReference>
<comment type="caution">
    <text evidence="1">The sequence shown here is derived from an EMBL/GenBank/DDBJ whole genome shotgun (WGS) entry which is preliminary data.</text>
</comment>
<reference evidence="1 2" key="1">
    <citation type="submission" date="2023-07" db="EMBL/GenBank/DDBJ databases">
        <title>Genomic Encyclopedia of Type Strains, Phase IV (KMG-IV): sequencing the most valuable type-strain genomes for metagenomic binning, comparative biology and taxonomic classification.</title>
        <authorList>
            <person name="Goeker M."/>
        </authorList>
    </citation>
    <scope>NUCLEOTIDE SEQUENCE [LARGE SCALE GENOMIC DNA]</scope>
    <source>
        <strain evidence="1 2">DSM 16980</strain>
    </source>
</reference>